<organism evidence="1 2">
    <name type="scientific">Paraprevotella xylaniphila YIT 11841</name>
    <dbReference type="NCBI Taxonomy" id="762982"/>
    <lineage>
        <taxon>Bacteria</taxon>
        <taxon>Pseudomonadati</taxon>
        <taxon>Bacteroidota</taxon>
        <taxon>Bacteroidia</taxon>
        <taxon>Bacteroidales</taxon>
        <taxon>Prevotellaceae</taxon>
        <taxon>Paraprevotella</taxon>
    </lineage>
</organism>
<name>F3QSA2_9BACT</name>
<sequence length="64" mass="7811">MEKPFFRTSFFLRQTIFHSPETDFPFCAKRFHHLRQDGYMPQPDKKLKDGIISFSRQTRWNTNT</sequence>
<dbReference type="AlphaFoldDB" id="F3QSA2"/>
<evidence type="ECO:0000313" key="1">
    <source>
        <dbReference type="EMBL" id="EGG55442.1"/>
    </source>
</evidence>
<protein>
    <submittedName>
        <fullName evidence="1">Uncharacterized protein</fullName>
    </submittedName>
</protein>
<accession>F3QSA2</accession>
<dbReference type="Proteomes" id="UP000005546">
    <property type="component" value="Unassembled WGS sequence"/>
</dbReference>
<evidence type="ECO:0000313" key="2">
    <source>
        <dbReference type="Proteomes" id="UP000005546"/>
    </source>
</evidence>
<keyword evidence="2" id="KW-1185">Reference proteome</keyword>
<gene>
    <name evidence="1" type="ORF">HMPREF9442_01058</name>
</gene>
<dbReference type="HOGENOM" id="CLU_2863801_0_0_10"/>
<reference evidence="1 2" key="1">
    <citation type="submission" date="2011-02" db="EMBL/GenBank/DDBJ databases">
        <authorList>
            <person name="Weinstock G."/>
            <person name="Sodergren E."/>
            <person name="Clifton S."/>
            <person name="Fulton L."/>
            <person name="Fulton B."/>
            <person name="Courtney L."/>
            <person name="Fronick C."/>
            <person name="Harrison M."/>
            <person name="Strong C."/>
            <person name="Farmer C."/>
            <person name="Delahaunty K."/>
            <person name="Markovic C."/>
            <person name="Hall O."/>
            <person name="Minx P."/>
            <person name="Tomlinson C."/>
            <person name="Mitreva M."/>
            <person name="Hou S."/>
            <person name="Chen J."/>
            <person name="Wollam A."/>
            <person name="Pepin K.H."/>
            <person name="Johnson M."/>
            <person name="Bhonagiri V."/>
            <person name="Zhang X."/>
            <person name="Suruliraj S."/>
            <person name="Warren W."/>
            <person name="Chinwalla A."/>
            <person name="Mardis E.R."/>
            <person name="Wilson R.K."/>
        </authorList>
    </citation>
    <scope>NUCLEOTIDE SEQUENCE [LARGE SCALE GENOMIC DNA]</scope>
    <source>
        <strain evidence="1 2">YIT 11841</strain>
    </source>
</reference>
<comment type="caution">
    <text evidence="1">The sequence shown here is derived from an EMBL/GenBank/DDBJ whole genome shotgun (WGS) entry which is preliminary data.</text>
</comment>
<dbReference type="EMBL" id="AFBR01000025">
    <property type="protein sequence ID" value="EGG55442.1"/>
    <property type="molecule type" value="Genomic_DNA"/>
</dbReference>
<proteinExistence type="predicted"/>